<comment type="caution">
    <text evidence="1">The sequence shown here is derived from an EMBL/GenBank/DDBJ whole genome shotgun (WGS) entry which is preliminary data.</text>
</comment>
<protein>
    <submittedName>
        <fullName evidence="1">Uncharacterized protein</fullName>
    </submittedName>
</protein>
<evidence type="ECO:0000313" key="1">
    <source>
        <dbReference type="EMBL" id="EFO00792.1"/>
    </source>
</evidence>
<dbReference type="EMBL" id="AEDV01000036">
    <property type="protein sequence ID" value="EFO00792.1"/>
    <property type="molecule type" value="Genomic_DNA"/>
</dbReference>
<proteinExistence type="predicted"/>
<accession>E1LRW7</accession>
<evidence type="ECO:0000313" key="2">
    <source>
        <dbReference type="Proteomes" id="UP000003316"/>
    </source>
</evidence>
<name>E1LRW7_STRMT</name>
<organism evidence="1 2">
    <name type="scientific">Streptococcus mitis SK597</name>
    <dbReference type="NCBI Taxonomy" id="585204"/>
    <lineage>
        <taxon>Bacteria</taxon>
        <taxon>Bacillati</taxon>
        <taxon>Bacillota</taxon>
        <taxon>Bacilli</taxon>
        <taxon>Lactobacillales</taxon>
        <taxon>Streptococcaceae</taxon>
        <taxon>Streptococcus</taxon>
        <taxon>Streptococcus mitis group</taxon>
    </lineage>
</organism>
<sequence length="41" mass="4829">MRIFVNSSILSIRKKEKRSGKFPIFIHDYLIFLASMVAKRS</sequence>
<gene>
    <name evidence="1" type="ORF">SMSK597_0706</name>
</gene>
<dbReference type="Proteomes" id="UP000003316">
    <property type="component" value="Unassembled WGS sequence"/>
</dbReference>
<dbReference type="AlphaFoldDB" id="E1LRW7"/>
<reference evidence="1 2" key="1">
    <citation type="submission" date="2010-09" db="EMBL/GenBank/DDBJ databases">
        <authorList>
            <person name="Daugherty S.C."/>
            <person name="Tallon L.J."/>
            <person name="Jones K.M."/>
            <person name="Liu X."/>
            <person name="Kilian M."/>
            <person name="Tettelin H."/>
        </authorList>
    </citation>
    <scope>NUCLEOTIDE SEQUENCE [LARGE SCALE GENOMIC DNA]</scope>
    <source>
        <strain evidence="1 2">SK597</strain>
    </source>
</reference>